<evidence type="ECO:0000313" key="1">
    <source>
        <dbReference type="EMBL" id="GAA4338856.1"/>
    </source>
</evidence>
<protein>
    <submittedName>
        <fullName evidence="1">Uncharacterized protein</fullName>
    </submittedName>
</protein>
<proteinExistence type="predicted"/>
<comment type="caution">
    <text evidence="1">The sequence shown here is derived from an EMBL/GenBank/DDBJ whole genome shotgun (WGS) entry which is preliminary data.</text>
</comment>
<accession>A0ABP8HFZ3</accession>
<dbReference type="RefSeq" id="WP_345213870.1">
    <property type="nucleotide sequence ID" value="NZ_BAABFT010000021.1"/>
</dbReference>
<reference evidence="2" key="1">
    <citation type="journal article" date="2019" name="Int. J. Syst. Evol. Microbiol.">
        <title>The Global Catalogue of Microorganisms (GCM) 10K type strain sequencing project: providing services to taxonomists for standard genome sequencing and annotation.</title>
        <authorList>
            <consortium name="The Broad Institute Genomics Platform"/>
            <consortium name="The Broad Institute Genome Sequencing Center for Infectious Disease"/>
            <person name="Wu L."/>
            <person name="Ma J."/>
        </authorList>
    </citation>
    <scope>NUCLEOTIDE SEQUENCE [LARGE SCALE GENOMIC DNA]</scope>
    <source>
        <strain evidence="2">JCM 17705</strain>
    </source>
</reference>
<gene>
    <name evidence="1" type="ORF">GCM10023149_49170</name>
</gene>
<organism evidence="1 2">
    <name type="scientific">Mucilaginibacter gynuensis</name>
    <dbReference type="NCBI Taxonomy" id="1302236"/>
    <lineage>
        <taxon>Bacteria</taxon>
        <taxon>Pseudomonadati</taxon>
        <taxon>Bacteroidota</taxon>
        <taxon>Sphingobacteriia</taxon>
        <taxon>Sphingobacteriales</taxon>
        <taxon>Sphingobacteriaceae</taxon>
        <taxon>Mucilaginibacter</taxon>
    </lineage>
</organism>
<dbReference type="EMBL" id="BAABFT010000021">
    <property type="protein sequence ID" value="GAA4338856.1"/>
    <property type="molecule type" value="Genomic_DNA"/>
</dbReference>
<keyword evidence="2" id="KW-1185">Reference proteome</keyword>
<sequence>MVPIYFTVGGSLPVMIIPDTEAHVDGHPVLTYTYNIYIDEGLEGNNNQSEKESELLLEKKIDPSYLGHITVETPGRVFSYVADGSRELELKEIREIVDHINHYRESPGMWQY</sequence>
<name>A0ABP8HFZ3_9SPHI</name>
<dbReference type="Proteomes" id="UP001500582">
    <property type="component" value="Unassembled WGS sequence"/>
</dbReference>
<evidence type="ECO:0000313" key="2">
    <source>
        <dbReference type="Proteomes" id="UP001500582"/>
    </source>
</evidence>